<sequence>MTDLVAQLVAIRKAKGLKQATVARRMGVTAPAITHFERGYRTPMLSTTLRYAAAIGARLSVEEVQ</sequence>
<accession>A0A4Z0HKA7</accession>
<dbReference type="GO" id="GO:0003677">
    <property type="term" value="F:DNA binding"/>
    <property type="evidence" value="ECO:0007669"/>
    <property type="project" value="InterPro"/>
</dbReference>
<organism evidence="1 2">
    <name type="scientific">Mycolicibacterium peregrinum</name>
    <name type="common">Mycobacterium peregrinum</name>
    <dbReference type="NCBI Taxonomy" id="43304"/>
    <lineage>
        <taxon>Bacteria</taxon>
        <taxon>Bacillati</taxon>
        <taxon>Actinomycetota</taxon>
        <taxon>Actinomycetes</taxon>
        <taxon>Mycobacteriales</taxon>
        <taxon>Mycobacteriaceae</taxon>
        <taxon>Mycolicibacterium</taxon>
    </lineage>
</organism>
<name>A0A4Z0HKA7_MYCPR</name>
<gene>
    <name evidence="1" type="ORF">EJD98_25445</name>
</gene>
<dbReference type="SUPFAM" id="SSF47413">
    <property type="entry name" value="lambda repressor-like DNA-binding domains"/>
    <property type="match status" value="1"/>
</dbReference>
<dbReference type="Gene3D" id="1.10.260.40">
    <property type="entry name" value="lambda repressor-like DNA-binding domains"/>
    <property type="match status" value="1"/>
</dbReference>
<dbReference type="AlphaFoldDB" id="A0A4Z0HKA7"/>
<dbReference type="RefSeq" id="WP_135361669.1">
    <property type="nucleotide sequence ID" value="NZ_RWJZ01000016.1"/>
</dbReference>
<dbReference type="Pfam" id="PF01381">
    <property type="entry name" value="HTH_3"/>
    <property type="match status" value="1"/>
</dbReference>
<dbReference type="Proteomes" id="UP000297792">
    <property type="component" value="Unassembled WGS sequence"/>
</dbReference>
<dbReference type="CDD" id="cd00093">
    <property type="entry name" value="HTH_XRE"/>
    <property type="match status" value="1"/>
</dbReference>
<reference evidence="1 2" key="1">
    <citation type="submission" date="2018-12" db="EMBL/GenBank/DDBJ databases">
        <title>Draft genome sequences of Mycolicibacterium peregrinum isolated from a pig with lymphadenitis and from soil on the same Japanese pig farm.</title>
        <authorList>
            <person name="Komatsu T."/>
            <person name="Ohya K."/>
            <person name="Sawai K."/>
            <person name="Odoi J.O."/>
            <person name="Otsu K."/>
            <person name="Ota A."/>
            <person name="Ito T."/>
            <person name="Kawai M."/>
            <person name="Maruyama F."/>
        </authorList>
    </citation>
    <scope>NUCLEOTIDE SEQUENCE [LARGE SCALE GENOMIC DNA]</scope>
    <source>
        <strain evidence="1 2">138</strain>
    </source>
</reference>
<comment type="caution">
    <text evidence="1">The sequence shown here is derived from an EMBL/GenBank/DDBJ whole genome shotgun (WGS) entry which is preliminary data.</text>
</comment>
<evidence type="ECO:0000313" key="2">
    <source>
        <dbReference type="Proteomes" id="UP000297792"/>
    </source>
</evidence>
<dbReference type="EMBL" id="RWKA01000018">
    <property type="protein sequence ID" value="TGB37897.1"/>
    <property type="molecule type" value="Genomic_DNA"/>
</dbReference>
<dbReference type="InterPro" id="IPR001387">
    <property type="entry name" value="Cro/C1-type_HTH"/>
</dbReference>
<dbReference type="PROSITE" id="PS50943">
    <property type="entry name" value="HTH_CROC1"/>
    <property type="match status" value="1"/>
</dbReference>
<dbReference type="SMART" id="SM00530">
    <property type="entry name" value="HTH_XRE"/>
    <property type="match status" value="1"/>
</dbReference>
<keyword evidence="2" id="KW-1185">Reference proteome</keyword>
<dbReference type="InterPro" id="IPR010982">
    <property type="entry name" value="Lambda_DNA-bd_dom_sf"/>
</dbReference>
<protein>
    <submittedName>
        <fullName evidence="1">XRE family transcriptional regulator</fullName>
    </submittedName>
</protein>
<evidence type="ECO:0000313" key="1">
    <source>
        <dbReference type="EMBL" id="TGB37897.1"/>
    </source>
</evidence>
<proteinExistence type="predicted"/>